<protein>
    <recommendedName>
        <fullName evidence="5">Glycosyltransferase</fullName>
        <ecNumber evidence="5">2.4.1.-</ecNumber>
    </recommendedName>
</protein>
<dbReference type="FunFam" id="3.40.50.2000:FF:000080">
    <property type="entry name" value="Glycosyltransferase"/>
    <property type="match status" value="1"/>
</dbReference>
<dbReference type="Gene3D" id="3.40.50.2000">
    <property type="entry name" value="Glycogen Phosphorylase B"/>
    <property type="match status" value="2"/>
</dbReference>
<sequence length="473" mass="52726">MKKKVELVMIPTPGIGHLVSTIELSKLLLERDDRFCITVLVMKPAIGPATDNQSYFSSFPQIRFIQLPPIESPPTHLLLKSVEKVISLYVASYKDLVKEAIVNHVLPNCDRFAGLVVDMFCTSMIDVAEELGVPSYLYFTSGAGFLGFLLHLSTRHDQGGTEFEISDPESLIPCYINPVPTDVLPSFAFNKEGGYAAFLNHARRFKETKGILVNTFPELEPHAVSSLSVYNDLPKVYTVGPLISHKSQSPWQSHQEKYDKIMKWLDDQPPSSVVFLCFGSWGCFSESQLKEIAIALEKSGHRFLWSIRAAGKDELGTPVENINYGEILPEGFLERTQDKAFLCGWTPQVEVLAHKAVGCFVSHCGWNSILESVWYGVPIVTWPIYAEQQLNAFQMVKDLRLAVEMKLDYRRGTDTIVKADEIAKAVSCAMEEDGEVKKKVKDVSEKSRETVVEGGSSCASVRMLVEAMVEGST</sequence>
<evidence type="ECO:0000256" key="2">
    <source>
        <dbReference type="ARBA" id="ARBA00022676"/>
    </source>
</evidence>
<evidence type="ECO:0000313" key="6">
    <source>
        <dbReference type="EMBL" id="AYR16633.1"/>
    </source>
</evidence>
<dbReference type="Pfam" id="PF00201">
    <property type="entry name" value="UDPGT"/>
    <property type="match status" value="1"/>
</dbReference>
<organism evidence="6">
    <name type="scientific">Polygala tenuifolia</name>
    <dbReference type="NCBI Taxonomy" id="355332"/>
    <lineage>
        <taxon>Eukaryota</taxon>
        <taxon>Viridiplantae</taxon>
        <taxon>Streptophyta</taxon>
        <taxon>Embryophyta</taxon>
        <taxon>Tracheophyta</taxon>
        <taxon>Spermatophyta</taxon>
        <taxon>Magnoliopsida</taxon>
        <taxon>eudicotyledons</taxon>
        <taxon>Gunneridae</taxon>
        <taxon>Pentapetalae</taxon>
        <taxon>rosids</taxon>
        <taxon>fabids</taxon>
        <taxon>Fabales</taxon>
        <taxon>Polygalaceae</taxon>
        <taxon>Polygala</taxon>
    </lineage>
</organism>
<evidence type="ECO:0000256" key="1">
    <source>
        <dbReference type="ARBA" id="ARBA00009995"/>
    </source>
</evidence>
<keyword evidence="3 4" id="KW-0808">Transferase</keyword>
<dbReference type="PROSITE" id="PS00375">
    <property type="entry name" value="UDPGT"/>
    <property type="match status" value="1"/>
</dbReference>
<dbReference type="GO" id="GO:0035251">
    <property type="term" value="F:UDP-glucosyltransferase activity"/>
    <property type="evidence" value="ECO:0007669"/>
    <property type="project" value="InterPro"/>
</dbReference>
<dbReference type="AlphaFoldDB" id="A0A3G3NBF9"/>
<accession>A0A3G3NBF9</accession>
<keyword evidence="2 4" id="KW-0328">Glycosyltransferase</keyword>
<reference evidence="6" key="1">
    <citation type="submission" date="2018-02" db="EMBL/GenBank/DDBJ databases">
        <title>Transcriptomic analysis to select cyctochrome P450 and glucosyltransferase involving in onjisaponin biosynthesis in Polygala tenuifolia.</title>
        <authorList>
            <person name="Kim O.T."/>
            <person name="Jin M.L."/>
        </authorList>
    </citation>
    <scope>NUCLEOTIDE SEQUENCE</scope>
</reference>
<dbReference type="InterPro" id="IPR002213">
    <property type="entry name" value="UDP_glucos_trans"/>
</dbReference>
<evidence type="ECO:0000256" key="4">
    <source>
        <dbReference type="RuleBase" id="RU003718"/>
    </source>
</evidence>
<dbReference type="EC" id="2.4.1.-" evidence="5"/>
<dbReference type="FunFam" id="3.40.50.2000:FF:000056">
    <property type="entry name" value="Glycosyltransferase"/>
    <property type="match status" value="1"/>
</dbReference>
<dbReference type="EMBL" id="MG922907">
    <property type="protein sequence ID" value="AYR16633.1"/>
    <property type="molecule type" value="mRNA"/>
</dbReference>
<dbReference type="PANTHER" id="PTHR48048">
    <property type="entry name" value="GLYCOSYLTRANSFERASE"/>
    <property type="match status" value="1"/>
</dbReference>
<evidence type="ECO:0000256" key="3">
    <source>
        <dbReference type="ARBA" id="ARBA00022679"/>
    </source>
</evidence>
<dbReference type="CDD" id="cd03784">
    <property type="entry name" value="GT1_Gtf-like"/>
    <property type="match status" value="1"/>
</dbReference>
<name>A0A3G3NBF9_9FABA</name>
<comment type="similarity">
    <text evidence="1 4">Belongs to the UDP-glycosyltransferase family.</text>
</comment>
<dbReference type="SUPFAM" id="SSF53756">
    <property type="entry name" value="UDP-Glycosyltransferase/glycogen phosphorylase"/>
    <property type="match status" value="1"/>
</dbReference>
<dbReference type="InterPro" id="IPR035595">
    <property type="entry name" value="UDP_glycos_trans_CS"/>
</dbReference>
<proteinExistence type="evidence at transcript level"/>
<dbReference type="PANTHER" id="PTHR48048:SF83">
    <property type="entry name" value="GLYCOSYLTRANSFERASE"/>
    <property type="match status" value="1"/>
</dbReference>
<dbReference type="InterPro" id="IPR050481">
    <property type="entry name" value="UDP-glycosyltransf_plant"/>
</dbReference>
<evidence type="ECO:0000256" key="5">
    <source>
        <dbReference type="RuleBase" id="RU362057"/>
    </source>
</evidence>